<gene>
    <name evidence="2" type="ORF">SAMN05660349_00113</name>
</gene>
<dbReference type="InterPro" id="IPR023198">
    <property type="entry name" value="PGP-like_dom2"/>
</dbReference>
<accession>A0A1T4ZU08</accession>
<dbReference type="PANTHER" id="PTHR43316">
    <property type="entry name" value="HYDROLASE, HALOACID DELAHOGENASE-RELATED"/>
    <property type="match status" value="1"/>
</dbReference>
<dbReference type="Proteomes" id="UP000190852">
    <property type="component" value="Unassembled WGS sequence"/>
</dbReference>
<organism evidence="2 3">
    <name type="scientific">Parabacteroides chartae</name>
    <dbReference type="NCBI Taxonomy" id="1037355"/>
    <lineage>
        <taxon>Bacteria</taxon>
        <taxon>Pseudomonadati</taxon>
        <taxon>Bacteroidota</taxon>
        <taxon>Bacteroidia</taxon>
        <taxon>Bacteroidales</taxon>
        <taxon>Tannerellaceae</taxon>
        <taxon>Parabacteroides</taxon>
    </lineage>
</organism>
<reference evidence="3" key="1">
    <citation type="submission" date="2017-02" db="EMBL/GenBank/DDBJ databases">
        <authorList>
            <person name="Varghese N."/>
            <person name="Submissions S."/>
        </authorList>
    </citation>
    <scope>NUCLEOTIDE SEQUENCE [LARGE SCALE GENOMIC DNA]</scope>
    <source>
        <strain evidence="3">DSM 24967</strain>
    </source>
</reference>
<dbReference type="SFLD" id="SFLDG01129">
    <property type="entry name" value="C1.5:_HAD__Beta-PGM__Phosphata"/>
    <property type="match status" value="1"/>
</dbReference>
<evidence type="ECO:0000313" key="3">
    <source>
        <dbReference type="Proteomes" id="UP000190852"/>
    </source>
</evidence>
<dbReference type="InterPro" id="IPR023214">
    <property type="entry name" value="HAD_sf"/>
</dbReference>
<dbReference type="SFLD" id="SFLDS00003">
    <property type="entry name" value="Haloacid_Dehalogenase"/>
    <property type="match status" value="1"/>
</dbReference>
<proteinExistence type="predicted"/>
<dbReference type="SUPFAM" id="SSF56784">
    <property type="entry name" value="HAD-like"/>
    <property type="match status" value="1"/>
</dbReference>
<sequence>MKLDKIKVIGFDADDTLWINESYFLETEHKLYELLAPYASKEIVADQLYRTEMQNMPLYGYGVKAYILSVMETAIKLAGDQATASLLHQILIFGKEQLEQPVELLPDVHKTLNALYGKYKLIVVTKGDLLDQERKLLRSGIAHLFHHVEIISDKTPQTYRQLLNHLDIQPEEFLMTGNSMKSDILPPLSLGCYAIHVPYKTTWAHETAEAPQQNSRFKEVGTLWDIVDFL</sequence>
<dbReference type="RefSeq" id="WP_245832478.1">
    <property type="nucleotide sequence ID" value="NZ_FUYQ01000001.1"/>
</dbReference>
<dbReference type="Pfam" id="PF00702">
    <property type="entry name" value="Hydrolase"/>
    <property type="match status" value="1"/>
</dbReference>
<dbReference type="Gene3D" id="1.10.150.240">
    <property type="entry name" value="Putative phosphatase, domain 2"/>
    <property type="match status" value="1"/>
</dbReference>
<evidence type="ECO:0000256" key="1">
    <source>
        <dbReference type="ARBA" id="ARBA00022801"/>
    </source>
</evidence>
<dbReference type="AlphaFoldDB" id="A0A1T4ZU08"/>
<dbReference type="InterPro" id="IPR051540">
    <property type="entry name" value="S-2-haloacid_dehalogenase"/>
</dbReference>
<dbReference type="Gene3D" id="3.40.50.1000">
    <property type="entry name" value="HAD superfamily/HAD-like"/>
    <property type="match status" value="1"/>
</dbReference>
<dbReference type="PANTHER" id="PTHR43316:SF8">
    <property type="entry name" value="HAD FAMILY HYDROLASE"/>
    <property type="match status" value="1"/>
</dbReference>
<protein>
    <submittedName>
        <fullName evidence="2">Putative hydrolase of the HAD superfamily</fullName>
    </submittedName>
</protein>
<name>A0A1T4ZU08_9BACT</name>
<keyword evidence="1 2" id="KW-0378">Hydrolase</keyword>
<dbReference type="EMBL" id="FUYQ01000001">
    <property type="protein sequence ID" value="SKB26087.1"/>
    <property type="molecule type" value="Genomic_DNA"/>
</dbReference>
<keyword evidence="3" id="KW-1185">Reference proteome</keyword>
<dbReference type="GO" id="GO:0016787">
    <property type="term" value="F:hydrolase activity"/>
    <property type="evidence" value="ECO:0007669"/>
    <property type="project" value="UniProtKB-KW"/>
</dbReference>
<evidence type="ECO:0000313" key="2">
    <source>
        <dbReference type="EMBL" id="SKB26087.1"/>
    </source>
</evidence>
<dbReference type="InterPro" id="IPR036412">
    <property type="entry name" value="HAD-like_sf"/>
</dbReference>